<evidence type="ECO:0000313" key="1">
    <source>
        <dbReference type="EMBL" id="ORE17061.1"/>
    </source>
</evidence>
<accession>A0A1X0RYT5</accession>
<dbReference type="AlphaFoldDB" id="A0A1X0RYT5"/>
<dbReference type="Proteomes" id="UP000242381">
    <property type="component" value="Unassembled WGS sequence"/>
</dbReference>
<sequence>MSQADISSAYTIQIQSTIDQLEHQLLTIKNESNNLAILIQKTRDASLLTEKELSEIKANMDMLSVYNNKLLSIKATMSMLSGRSKQLLSRAEKLKQIKMEHLSQIDEIKRIEQQKDQSIAAAVIQNKQPTIPKAVKKKKKARQVLLEEEHSSDWKPKRKEK</sequence>
<dbReference type="VEuPathDB" id="FungiDB:BCV72DRAFT_337680"/>
<name>A0A1X0RYT5_RHIZD</name>
<evidence type="ECO:0000313" key="2">
    <source>
        <dbReference type="Proteomes" id="UP000242381"/>
    </source>
</evidence>
<protein>
    <submittedName>
        <fullName evidence="1">Uncharacterized protein</fullName>
    </submittedName>
</protein>
<organism evidence="1 2">
    <name type="scientific">Rhizopus microsporus</name>
    <dbReference type="NCBI Taxonomy" id="58291"/>
    <lineage>
        <taxon>Eukaryota</taxon>
        <taxon>Fungi</taxon>
        <taxon>Fungi incertae sedis</taxon>
        <taxon>Mucoromycota</taxon>
        <taxon>Mucoromycotina</taxon>
        <taxon>Mucoromycetes</taxon>
        <taxon>Mucorales</taxon>
        <taxon>Mucorineae</taxon>
        <taxon>Rhizopodaceae</taxon>
        <taxon>Rhizopus</taxon>
    </lineage>
</organism>
<dbReference type="EMBL" id="KV921366">
    <property type="protein sequence ID" value="ORE17061.1"/>
    <property type="molecule type" value="Genomic_DNA"/>
</dbReference>
<proteinExistence type="predicted"/>
<gene>
    <name evidence="1" type="ORF">BCV71DRAFT_265097</name>
</gene>
<reference evidence="1 2" key="1">
    <citation type="journal article" date="2016" name="Proc. Natl. Acad. Sci. U.S.A.">
        <title>Lipid metabolic changes in an early divergent fungus govern the establishment of a mutualistic symbiosis with endobacteria.</title>
        <authorList>
            <person name="Lastovetsky O.A."/>
            <person name="Gaspar M.L."/>
            <person name="Mondo S.J."/>
            <person name="LaButti K.M."/>
            <person name="Sandor L."/>
            <person name="Grigoriev I.V."/>
            <person name="Henry S.A."/>
            <person name="Pawlowska T.E."/>
        </authorList>
    </citation>
    <scope>NUCLEOTIDE SEQUENCE [LARGE SCALE GENOMIC DNA]</scope>
    <source>
        <strain evidence="1 2">ATCC 11559</strain>
    </source>
</reference>